<dbReference type="PANTHER" id="PTHR45080">
    <property type="entry name" value="CONTACTIN 5"/>
    <property type="match status" value="1"/>
</dbReference>
<dbReference type="GO" id="GO:0008046">
    <property type="term" value="F:axon guidance receptor activity"/>
    <property type="evidence" value="ECO:0007669"/>
    <property type="project" value="TreeGrafter"/>
</dbReference>
<keyword evidence="6" id="KW-1015">Disulfide bond</keyword>
<dbReference type="InterPro" id="IPR003598">
    <property type="entry name" value="Ig_sub2"/>
</dbReference>
<keyword evidence="3" id="KW-0732">Signal</keyword>
<evidence type="ECO:0000256" key="5">
    <source>
        <dbReference type="ARBA" id="ARBA00023136"/>
    </source>
</evidence>
<keyword evidence="8" id="KW-0393">Immunoglobulin domain</keyword>
<dbReference type="SUPFAM" id="SSF48726">
    <property type="entry name" value="Immunoglobulin"/>
    <property type="match status" value="1"/>
</dbReference>
<evidence type="ECO:0000256" key="8">
    <source>
        <dbReference type="ARBA" id="ARBA00023319"/>
    </source>
</evidence>
<evidence type="ECO:0000256" key="6">
    <source>
        <dbReference type="ARBA" id="ARBA00023157"/>
    </source>
</evidence>
<evidence type="ECO:0000259" key="9">
    <source>
        <dbReference type="PROSITE" id="PS50835"/>
    </source>
</evidence>
<dbReference type="EMBL" id="KK118472">
    <property type="protein sequence ID" value="KFM73049.1"/>
    <property type="molecule type" value="Genomic_DNA"/>
</dbReference>
<feature type="domain" description="Ig-like" evidence="9">
    <location>
        <begin position="1"/>
        <end position="78"/>
    </location>
</feature>
<dbReference type="Gene3D" id="2.60.40.10">
    <property type="entry name" value="Immunoglobulins"/>
    <property type="match status" value="1"/>
</dbReference>
<evidence type="ECO:0000256" key="2">
    <source>
        <dbReference type="ARBA" id="ARBA00022475"/>
    </source>
</evidence>
<evidence type="ECO:0000256" key="1">
    <source>
        <dbReference type="ARBA" id="ARBA00004236"/>
    </source>
</evidence>
<dbReference type="InterPro" id="IPR036179">
    <property type="entry name" value="Ig-like_dom_sf"/>
</dbReference>
<evidence type="ECO:0000313" key="10">
    <source>
        <dbReference type="EMBL" id="KFM73049.1"/>
    </source>
</evidence>
<dbReference type="STRING" id="407821.A0A087U6R0"/>
<dbReference type="PANTHER" id="PTHR45080:SF8">
    <property type="entry name" value="IG-LIKE DOMAIN-CONTAINING PROTEIN"/>
    <property type="match status" value="1"/>
</dbReference>
<proteinExistence type="predicted"/>
<dbReference type="Proteomes" id="UP000054359">
    <property type="component" value="Unassembled WGS sequence"/>
</dbReference>
<dbReference type="GO" id="GO:0050808">
    <property type="term" value="P:synapse organization"/>
    <property type="evidence" value="ECO:0007669"/>
    <property type="project" value="TreeGrafter"/>
</dbReference>
<dbReference type="InterPro" id="IPR007110">
    <property type="entry name" value="Ig-like_dom"/>
</dbReference>
<evidence type="ECO:0000256" key="4">
    <source>
        <dbReference type="ARBA" id="ARBA00022737"/>
    </source>
</evidence>
<sequence length="78" mass="8696">MEKINVLKNSSVILDCTAEGHPEPILIWRKNQQVISSAVNSAFKYENSKNILHINYLQESDGGIYSCVAMNKVGSVTR</sequence>
<dbReference type="FunFam" id="2.60.40.10:FF:000005">
    <property type="entry name" value="Neuronal cell adhesion molecule"/>
    <property type="match status" value="1"/>
</dbReference>
<dbReference type="SMART" id="SM00408">
    <property type="entry name" value="IGc2"/>
    <property type="match status" value="1"/>
</dbReference>
<keyword evidence="7" id="KW-0325">Glycoprotein</keyword>
<dbReference type="GO" id="GO:0043025">
    <property type="term" value="C:neuronal cell body"/>
    <property type="evidence" value="ECO:0007669"/>
    <property type="project" value="TreeGrafter"/>
</dbReference>
<evidence type="ECO:0000256" key="7">
    <source>
        <dbReference type="ARBA" id="ARBA00023180"/>
    </source>
</evidence>
<dbReference type="InterPro" id="IPR050958">
    <property type="entry name" value="Cell_Adh-Cytoskel_Orgn"/>
</dbReference>
<dbReference type="CDD" id="cd00096">
    <property type="entry name" value="Ig"/>
    <property type="match status" value="1"/>
</dbReference>
<gene>
    <name evidence="10" type="ORF">X975_06301</name>
</gene>
<name>A0A087U6R0_STEMI</name>
<dbReference type="Pfam" id="PF07679">
    <property type="entry name" value="I-set"/>
    <property type="match status" value="1"/>
</dbReference>
<organism evidence="10 11">
    <name type="scientific">Stegodyphus mimosarum</name>
    <name type="common">African social velvet spider</name>
    <dbReference type="NCBI Taxonomy" id="407821"/>
    <lineage>
        <taxon>Eukaryota</taxon>
        <taxon>Metazoa</taxon>
        <taxon>Ecdysozoa</taxon>
        <taxon>Arthropoda</taxon>
        <taxon>Chelicerata</taxon>
        <taxon>Arachnida</taxon>
        <taxon>Araneae</taxon>
        <taxon>Araneomorphae</taxon>
        <taxon>Entelegynae</taxon>
        <taxon>Eresoidea</taxon>
        <taxon>Eresidae</taxon>
        <taxon>Stegodyphus</taxon>
    </lineage>
</organism>
<keyword evidence="11" id="KW-1185">Reference proteome</keyword>
<comment type="subcellular location">
    <subcellularLocation>
        <location evidence="1">Cell membrane</location>
    </subcellularLocation>
</comment>
<reference evidence="10 11" key="1">
    <citation type="submission" date="2013-11" db="EMBL/GenBank/DDBJ databases">
        <title>Genome sequencing of Stegodyphus mimosarum.</title>
        <authorList>
            <person name="Bechsgaard J."/>
        </authorList>
    </citation>
    <scope>NUCLEOTIDE SEQUENCE [LARGE SCALE GENOMIC DNA]</scope>
</reference>
<keyword evidence="5" id="KW-0472">Membrane</keyword>
<accession>A0A087U6R0</accession>
<evidence type="ECO:0000313" key="11">
    <source>
        <dbReference type="Proteomes" id="UP000054359"/>
    </source>
</evidence>
<dbReference type="GO" id="GO:0005886">
    <property type="term" value="C:plasma membrane"/>
    <property type="evidence" value="ECO:0007669"/>
    <property type="project" value="UniProtKB-SubCell"/>
</dbReference>
<keyword evidence="4" id="KW-0677">Repeat</keyword>
<dbReference type="AlphaFoldDB" id="A0A087U6R0"/>
<dbReference type="GO" id="GO:0030424">
    <property type="term" value="C:axon"/>
    <property type="evidence" value="ECO:0007669"/>
    <property type="project" value="TreeGrafter"/>
</dbReference>
<dbReference type="OrthoDB" id="10062932at2759"/>
<dbReference type="InterPro" id="IPR013098">
    <property type="entry name" value="Ig_I-set"/>
</dbReference>
<dbReference type="PROSITE" id="PS50835">
    <property type="entry name" value="IG_LIKE"/>
    <property type="match status" value="1"/>
</dbReference>
<dbReference type="InterPro" id="IPR013783">
    <property type="entry name" value="Ig-like_fold"/>
</dbReference>
<keyword evidence="2" id="KW-1003">Cell membrane</keyword>
<evidence type="ECO:0000256" key="3">
    <source>
        <dbReference type="ARBA" id="ARBA00022729"/>
    </source>
</evidence>
<protein>
    <submittedName>
        <fullName evidence="10">Hemicentin-2</fullName>
    </submittedName>
</protein>
<feature type="non-terminal residue" evidence="10">
    <location>
        <position position="78"/>
    </location>
</feature>
<dbReference type="GO" id="GO:0007156">
    <property type="term" value="P:homophilic cell adhesion via plasma membrane adhesion molecules"/>
    <property type="evidence" value="ECO:0007669"/>
    <property type="project" value="TreeGrafter"/>
</dbReference>